<name>A0A4Y9F4N3_9MICC</name>
<dbReference type="InterPro" id="IPR029058">
    <property type="entry name" value="AB_hydrolase_fold"/>
</dbReference>
<dbReference type="Proteomes" id="UP000297951">
    <property type="component" value="Unassembled WGS sequence"/>
</dbReference>
<gene>
    <name evidence="2" type="ORF">E4U03_07080</name>
</gene>
<accession>A0A4Y9F4N3</accession>
<reference evidence="2 3" key="1">
    <citation type="submission" date="2019-03" db="EMBL/GenBank/DDBJ databases">
        <title>Diversity of the mouse oral microbiome.</title>
        <authorList>
            <person name="Joseph S."/>
            <person name="Aduse-Opoku J."/>
            <person name="Curtis M."/>
            <person name="Wade W."/>
            <person name="Hashim A."/>
        </authorList>
    </citation>
    <scope>NUCLEOTIDE SEQUENCE [LARGE SCALE GENOMIC DNA]</scope>
    <source>
        <strain evidence="3">irhom_31</strain>
    </source>
</reference>
<dbReference type="AlphaFoldDB" id="A0A4Y9F4N3"/>
<feature type="signal peptide" evidence="1">
    <location>
        <begin position="1"/>
        <end position="32"/>
    </location>
</feature>
<feature type="chain" id="PRO_5021272926" description="Esterase" evidence="1">
    <location>
        <begin position="33"/>
        <end position="335"/>
    </location>
</feature>
<evidence type="ECO:0000313" key="3">
    <source>
        <dbReference type="Proteomes" id="UP000297951"/>
    </source>
</evidence>
<dbReference type="EMBL" id="SPQC01000021">
    <property type="protein sequence ID" value="TFU22187.1"/>
    <property type="molecule type" value="Genomic_DNA"/>
</dbReference>
<protein>
    <recommendedName>
        <fullName evidence="4">Esterase</fullName>
    </recommendedName>
</protein>
<evidence type="ECO:0000313" key="2">
    <source>
        <dbReference type="EMBL" id="TFU22187.1"/>
    </source>
</evidence>
<dbReference type="SUPFAM" id="SSF53474">
    <property type="entry name" value="alpha/beta-Hydrolases"/>
    <property type="match status" value="1"/>
</dbReference>
<comment type="caution">
    <text evidence="2">The sequence shown here is derived from an EMBL/GenBank/DDBJ whole genome shotgun (WGS) entry which is preliminary data.</text>
</comment>
<proteinExistence type="predicted"/>
<dbReference type="RefSeq" id="WP_135012825.1">
    <property type="nucleotide sequence ID" value="NZ_JADGLK010000021.1"/>
</dbReference>
<dbReference type="OrthoDB" id="4404863at2"/>
<evidence type="ECO:0000256" key="1">
    <source>
        <dbReference type="SAM" id="SignalP"/>
    </source>
</evidence>
<keyword evidence="1" id="KW-0732">Signal</keyword>
<organism evidence="2 3">
    <name type="scientific">Rothia nasimurium</name>
    <dbReference type="NCBI Taxonomy" id="85336"/>
    <lineage>
        <taxon>Bacteria</taxon>
        <taxon>Bacillati</taxon>
        <taxon>Actinomycetota</taxon>
        <taxon>Actinomycetes</taxon>
        <taxon>Micrococcales</taxon>
        <taxon>Micrococcaceae</taxon>
        <taxon>Rothia</taxon>
    </lineage>
</organism>
<evidence type="ECO:0008006" key="4">
    <source>
        <dbReference type="Google" id="ProtNLM"/>
    </source>
</evidence>
<sequence>MSFSLKRITAPVLATGLLAGSLVVAGSTGAQATTSTTQFATYTSEAGVSSHYHVYAENIDWSQPVGVVFYLDGDYWQTNQSKVHSPNNSQLLGMAEVANERNMVFVPVISPDKDATGNGITWWQSMDANGNWFRSFASSFIAEAGLDSSNVWTIGHSGGAEITGFELLADRQDSWRTGGGSVMVGGGNSNGMQTLPSDTAKDFSLQWYIGSEDGVGATWPIAWSAYGAAENGYKVYSAAGFNNVDFTVLPGIQHHNYDFPVILEEALDKVEPKLIGGIGAYYYAHGGAETFGEPVANEYNVEGGAQQLFRAADGTETLLVWSAETGVVTPVTYLR</sequence>
<dbReference type="Gene3D" id="3.40.50.1820">
    <property type="entry name" value="alpha/beta hydrolase"/>
    <property type="match status" value="1"/>
</dbReference>